<dbReference type="STRING" id="488533.SAMN04487960_106108"/>
<reference evidence="5 6" key="1">
    <citation type="submission" date="2016-10" db="EMBL/GenBank/DDBJ databases">
        <authorList>
            <person name="de Groot N.N."/>
        </authorList>
    </citation>
    <scope>NUCLEOTIDE SEQUENCE [LARGE SCALE GENOMIC DNA]</scope>
    <source>
        <strain evidence="5 6">CGMCC 1.7059</strain>
    </source>
</reference>
<feature type="chain" id="PRO_5011753705" evidence="3">
    <location>
        <begin position="22"/>
        <end position="582"/>
    </location>
</feature>
<dbReference type="Proteomes" id="UP000199675">
    <property type="component" value="Unassembled WGS sequence"/>
</dbReference>
<evidence type="ECO:0000259" key="4">
    <source>
        <dbReference type="Pfam" id="PF25607"/>
    </source>
</evidence>
<evidence type="ECO:0000256" key="2">
    <source>
        <dbReference type="SAM" id="Phobius"/>
    </source>
</evidence>
<dbReference type="InterPro" id="IPR057699">
    <property type="entry name" value="DUF7939"/>
</dbReference>
<keyword evidence="3" id="KW-0732">Signal</keyword>
<protein>
    <submittedName>
        <fullName evidence="5">Oxygen tolerance</fullName>
    </submittedName>
</protein>
<feature type="transmembrane region" description="Helical" evidence="2">
    <location>
        <begin position="429"/>
        <end position="449"/>
    </location>
</feature>
<feature type="domain" description="DUF7939" evidence="4">
    <location>
        <begin position="468"/>
        <end position="555"/>
    </location>
</feature>
<dbReference type="Pfam" id="PF13584">
    <property type="entry name" value="BatD"/>
    <property type="match status" value="1"/>
</dbReference>
<organism evidence="5 6">
    <name type="scientific">Marinobacter mobilis</name>
    <dbReference type="NCBI Taxonomy" id="488533"/>
    <lineage>
        <taxon>Bacteria</taxon>
        <taxon>Pseudomonadati</taxon>
        <taxon>Pseudomonadota</taxon>
        <taxon>Gammaproteobacteria</taxon>
        <taxon>Pseudomonadales</taxon>
        <taxon>Marinobacteraceae</taxon>
        <taxon>Marinobacter</taxon>
    </lineage>
</organism>
<dbReference type="OrthoDB" id="5293418at2"/>
<evidence type="ECO:0000313" key="5">
    <source>
        <dbReference type="EMBL" id="SDX09742.1"/>
    </source>
</evidence>
<keyword evidence="2" id="KW-0812">Transmembrane</keyword>
<evidence type="ECO:0000313" key="6">
    <source>
        <dbReference type="Proteomes" id="UP000199675"/>
    </source>
</evidence>
<dbReference type="Pfam" id="PF25607">
    <property type="entry name" value="DUF7939"/>
    <property type="match status" value="1"/>
</dbReference>
<keyword evidence="6" id="KW-1185">Reference proteome</keyword>
<evidence type="ECO:0000256" key="3">
    <source>
        <dbReference type="SAM" id="SignalP"/>
    </source>
</evidence>
<dbReference type="PANTHER" id="PTHR40940:SF1">
    <property type="entry name" value="PROTEIN BATD"/>
    <property type="match status" value="1"/>
</dbReference>
<sequence length="582" mass="64437">MVIRLIFLLTLIFLQAAPAHASEGLTAEANRTELYAGDTLTLTVKANIKLEFNFESLFDPGAPQLPMPDVDKLAADFDILAQNQKYSIRTINSDMHGEITWVFQLAPKRTGTLTIPSLAYDGQVSAPVEITVREGTAPQPEGVIKDAFIELATDKEQVYVQEQLVITLKLYFTGSLLRGELSEPEHPTALIEPLGNQREYREFRDNREYRVVERRYAVFPQEPGAMTFAPFRFEGQTRDANGAIKYLRDSAQLFTITVDAPPASFSGDTWLPASHLTLSEADIPAQLTMNTGDSLTRTLTVTARGLTSEALPPLPDTLPDNLRSYPDAPERQTDVLASGLEGRLTQSAALVAVSPGEVSLPEIRIPWWDTTTDTEKVAVLPAHTVTIRGTAAGPQPASPLPASMEPAVEPGTPTTTPSFPQIANDSSHFWAWLSLAFAIAWAITLILWLRGRGNAPKQPPTRTVSNREREAFENLLQAARRGKANTPSLLLAWANLNRPEKPYRNVGSLLREAGDDGLTQELEKLQRHYFGRQDDHQQDRWQGEALVAALKRLRLQEPGHSRDDQSELTLPPLYPQELASHH</sequence>
<evidence type="ECO:0000256" key="1">
    <source>
        <dbReference type="SAM" id="MobiDB-lite"/>
    </source>
</evidence>
<proteinExistence type="predicted"/>
<name>A0A1H2YX24_9GAMM</name>
<feature type="region of interest" description="Disordered" evidence="1">
    <location>
        <begin position="557"/>
        <end position="582"/>
    </location>
</feature>
<dbReference type="EMBL" id="FNNE01000006">
    <property type="protein sequence ID" value="SDX09742.1"/>
    <property type="molecule type" value="Genomic_DNA"/>
</dbReference>
<dbReference type="AlphaFoldDB" id="A0A1H2YX24"/>
<gene>
    <name evidence="5" type="ORF">SAMN04487960_106108</name>
</gene>
<dbReference type="InterPro" id="IPR025738">
    <property type="entry name" value="BatD"/>
</dbReference>
<dbReference type="PANTHER" id="PTHR40940">
    <property type="entry name" value="PROTEIN BATD-RELATED"/>
    <property type="match status" value="1"/>
</dbReference>
<keyword evidence="2" id="KW-1133">Transmembrane helix</keyword>
<accession>A0A1H2YX24</accession>
<feature type="signal peptide" evidence="3">
    <location>
        <begin position="1"/>
        <end position="21"/>
    </location>
</feature>
<keyword evidence="2" id="KW-0472">Membrane</keyword>
<dbReference type="RefSeq" id="WP_091813567.1">
    <property type="nucleotide sequence ID" value="NZ_FNNE01000006.1"/>
</dbReference>